<reference evidence="1 2" key="1">
    <citation type="journal article" date="2019" name="Commun. Biol.">
        <title>The bagworm genome reveals a unique fibroin gene that provides high tensile strength.</title>
        <authorList>
            <person name="Kono N."/>
            <person name="Nakamura H."/>
            <person name="Ohtoshi R."/>
            <person name="Tomita M."/>
            <person name="Numata K."/>
            <person name="Arakawa K."/>
        </authorList>
    </citation>
    <scope>NUCLEOTIDE SEQUENCE [LARGE SCALE GENOMIC DNA]</scope>
</reference>
<sequence length="156" mass="17318">MFLVGFQKEYFESAGNSGYVAVSKMPRGVAPLCTASRRCHCALCVRPNLRTLTCGRLRLRVNSLKAKTSLRRGVTVYNGLATAVPDTNDAVRTLFYTRRGGPARGSRGSRKKGTGKPFPELWYFGRAREVHHAQRLFGSRAAARSWTVIMQHASDL</sequence>
<dbReference type="AlphaFoldDB" id="A0A4C1VAM5"/>
<proteinExistence type="predicted"/>
<name>A0A4C1VAM5_EUMVA</name>
<comment type="caution">
    <text evidence="1">The sequence shown here is derived from an EMBL/GenBank/DDBJ whole genome shotgun (WGS) entry which is preliminary data.</text>
</comment>
<dbReference type="Proteomes" id="UP000299102">
    <property type="component" value="Unassembled WGS sequence"/>
</dbReference>
<evidence type="ECO:0000313" key="1">
    <source>
        <dbReference type="EMBL" id="GBP35871.1"/>
    </source>
</evidence>
<accession>A0A4C1VAM5</accession>
<organism evidence="1 2">
    <name type="scientific">Eumeta variegata</name>
    <name type="common">Bagworm moth</name>
    <name type="synonym">Eumeta japonica</name>
    <dbReference type="NCBI Taxonomy" id="151549"/>
    <lineage>
        <taxon>Eukaryota</taxon>
        <taxon>Metazoa</taxon>
        <taxon>Ecdysozoa</taxon>
        <taxon>Arthropoda</taxon>
        <taxon>Hexapoda</taxon>
        <taxon>Insecta</taxon>
        <taxon>Pterygota</taxon>
        <taxon>Neoptera</taxon>
        <taxon>Endopterygota</taxon>
        <taxon>Lepidoptera</taxon>
        <taxon>Glossata</taxon>
        <taxon>Ditrysia</taxon>
        <taxon>Tineoidea</taxon>
        <taxon>Psychidae</taxon>
        <taxon>Oiketicinae</taxon>
        <taxon>Eumeta</taxon>
    </lineage>
</organism>
<keyword evidence="2" id="KW-1185">Reference proteome</keyword>
<evidence type="ECO:0000313" key="2">
    <source>
        <dbReference type="Proteomes" id="UP000299102"/>
    </source>
</evidence>
<dbReference type="EMBL" id="BGZK01000311">
    <property type="protein sequence ID" value="GBP35871.1"/>
    <property type="molecule type" value="Genomic_DNA"/>
</dbReference>
<gene>
    <name evidence="1" type="ORF">EVAR_23120_1</name>
</gene>
<protein>
    <submittedName>
        <fullName evidence="1">Uncharacterized protein</fullName>
    </submittedName>
</protein>